<accession>A0A4C1XDB2</accession>
<dbReference type="EMBL" id="BGZK01000800">
    <property type="protein sequence ID" value="GBP60952.1"/>
    <property type="molecule type" value="Genomic_DNA"/>
</dbReference>
<sequence>MSLGSPAPARADPHRHAFAVNSSTGSALQILFEAPCYDCIVRRPIKGARAAADSEPSATSLTSGRALPCGGY</sequence>
<dbReference type="Proteomes" id="UP000299102">
    <property type="component" value="Unassembled WGS sequence"/>
</dbReference>
<evidence type="ECO:0000256" key="1">
    <source>
        <dbReference type="SAM" id="MobiDB-lite"/>
    </source>
</evidence>
<comment type="caution">
    <text evidence="2">The sequence shown here is derived from an EMBL/GenBank/DDBJ whole genome shotgun (WGS) entry which is preliminary data.</text>
</comment>
<organism evidence="2 3">
    <name type="scientific">Eumeta variegata</name>
    <name type="common">Bagworm moth</name>
    <name type="synonym">Eumeta japonica</name>
    <dbReference type="NCBI Taxonomy" id="151549"/>
    <lineage>
        <taxon>Eukaryota</taxon>
        <taxon>Metazoa</taxon>
        <taxon>Ecdysozoa</taxon>
        <taxon>Arthropoda</taxon>
        <taxon>Hexapoda</taxon>
        <taxon>Insecta</taxon>
        <taxon>Pterygota</taxon>
        <taxon>Neoptera</taxon>
        <taxon>Endopterygota</taxon>
        <taxon>Lepidoptera</taxon>
        <taxon>Glossata</taxon>
        <taxon>Ditrysia</taxon>
        <taxon>Tineoidea</taxon>
        <taxon>Psychidae</taxon>
        <taxon>Oiketicinae</taxon>
        <taxon>Eumeta</taxon>
    </lineage>
</organism>
<protein>
    <submittedName>
        <fullName evidence="2">Uncharacterized protein</fullName>
    </submittedName>
</protein>
<proteinExistence type="predicted"/>
<evidence type="ECO:0000313" key="3">
    <source>
        <dbReference type="Proteomes" id="UP000299102"/>
    </source>
</evidence>
<evidence type="ECO:0000313" key="2">
    <source>
        <dbReference type="EMBL" id="GBP60952.1"/>
    </source>
</evidence>
<keyword evidence="3" id="KW-1185">Reference proteome</keyword>
<feature type="region of interest" description="Disordered" evidence="1">
    <location>
        <begin position="49"/>
        <end position="72"/>
    </location>
</feature>
<reference evidence="2 3" key="1">
    <citation type="journal article" date="2019" name="Commun. Biol.">
        <title>The bagworm genome reveals a unique fibroin gene that provides high tensile strength.</title>
        <authorList>
            <person name="Kono N."/>
            <person name="Nakamura H."/>
            <person name="Ohtoshi R."/>
            <person name="Tomita M."/>
            <person name="Numata K."/>
            <person name="Arakawa K."/>
        </authorList>
    </citation>
    <scope>NUCLEOTIDE SEQUENCE [LARGE SCALE GENOMIC DNA]</scope>
</reference>
<gene>
    <name evidence="2" type="ORF">EVAR_51515_1</name>
</gene>
<name>A0A4C1XDB2_EUMVA</name>
<dbReference type="AlphaFoldDB" id="A0A4C1XDB2"/>